<dbReference type="AlphaFoldDB" id="A0A0X1L3A8"/>
<dbReference type="HOGENOM" id="CLU_140176_24_0_6"/>
<dbReference type="EMBL" id="DS990138">
    <property type="protein sequence ID" value="EET25012.1"/>
    <property type="molecule type" value="Genomic_DNA"/>
</dbReference>
<reference evidence="1" key="1">
    <citation type="submission" date="2005-09" db="EMBL/GenBank/DDBJ databases">
        <title>Annotation of Vibrio cholerae MO10.</title>
        <authorList>
            <person name="Colwell R."/>
            <person name="Grim C.J."/>
            <person name="Young S."/>
            <person name="Jaffe D."/>
            <person name="Gnerre S."/>
            <person name="Berlin A."/>
            <person name="Heiman D."/>
            <person name="Hepburn T."/>
            <person name="Shea T."/>
            <person name="Sykes S."/>
            <person name="Yandava C."/>
            <person name="Alvarado L."/>
            <person name="Kodira C."/>
            <person name="Borodovsky M."/>
            <person name="Heidelberg J."/>
            <person name="Lander E."/>
            <person name="Galagan J."/>
            <person name="Nusbaum C."/>
            <person name="Birren B."/>
        </authorList>
    </citation>
    <scope>NUCLEOTIDE SEQUENCE [LARGE SCALE GENOMIC DNA]</scope>
    <source>
        <strain evidence="1">MO10</strain>
    </source>
</reference>
<proteinExistence type="predicted"/>
<sequence>MQMTAVAHQVTPFLTSYEVMARYHISYTTLWRRIKDGSLPQPRINRNTRNKLWHIEDLEEYEKKED</sequence>
<protein>
    <submittedName>
        <fullName evidence="1">Recombination directionality factor</fullName>
    </submittedName>
</protein>
<organism evidence="1">
    <name type="scientific">Vibrio cholerae (strain MO10)</name>
    <dbReference type="NCBI Taxonomy" id="345072"/>
    <lineage>
        <taxon>Bacteria</taxon>
        <taxon>Pseudomonadati</taxon>
        <taxon>Pseudomonadota</taxon>
        <taxon>Gammaproteobacteria</taxon>
        <taxon>Vibrionales</taxon>
        <taxon>Vibrionaceae</taxon>
        <taxon>Vibrio</taxon>
    </lineage>
</organism>
<dbReference type="SUPFAM" id="SSF46955">
    <property type="entry name" value="Putative DNA-binding domain"/>
    <property type="match status" value="1"/>
</dbReference>
<evidence type="ECO:0000313" key="1">
    <source>
        <dbReference type="EMBL" id="EET25012.1"/>
    </source>
</evidence>
<dbReference type="Proteomes" id="UP000004687">
    <property type="component" value="Unassembled WGS sequence"/>
</dbReference>
<dbReference type="InterPro" id="IPR009061">
    <property type="entry name" value="DNA-bd_dom_put_sf"/>
</dbReference>
<accession>A0A0X1L3A8</accession>
<name>A0A0X1L3A8_VIBCO</name>
<reference evidence="1" key="2">
    <citation type="submission" date="2008-07" db="EMBL/GenBank/DDBJ databases">
        <authorList>
            <consortium name="Broad Institute Genome Sequencing Platform"/>
            <person name="Colwell R."/>
            <person name="Grim C.J."/>
            <person name="Young S."/>
            <person name="Jaffe D."/>
            <person name="Gnerre S."/>
            <person name="Berlin A."/>
            <person name="Heiman D."/>
            <person name="Hepburn T."/>
            <person name="Shea T."/>
            <person name="Sykes S."/>
            <person name="Alvarado L."/>
            <person name="Kodira C."/>
            <person name="Heidelberg J."/>
            <person name="Lander E."/>
            <person name="Galagan J."/>
            <person name="Nusbaum C."/>
            <person name="Birren B."/>
        </authorList>
    </citation>
    <scope>NUCLEOTIDE SEQUENCE [LARGE SCALE GENOMIC DNA]</scope>
    <source>
        <strain evidence="1">MO10</strain>
    </source>
</reference>
<gene>
    <name evidence="1" type="ORF">VchoM_03039</name>
</gene>